<comment type="caution">
    <text evidence="3">The sequence shown here is derived from an EMBL/GenBank/DDBJ whole genome shotgun (WGS) entry which is preliminary data.</text>
</comment>
<proteinExistence type="predicted"/>
<keyword evidence="1" id="KW-0175">Coiled coil</keyword>
<gene>
    <name evidence="3" type="ORF">SEMRO_1569_G283130.1</name>
</gene>
<evidence type="ECO:0000313" key="3">
    <source>
        <dbReference type="EMBL" id="CAB9524686.1"/>
    </source>
</evidence>
<evidence type="ECO:0000313" key="4">
    <source>
        <dbReference type="Proteomes" id="UP001153069"/>
    </source>
</evidence>
<keyword evidence="4" id="KW-1185">Reference proteome</keyword>
<dbReference type="Proteomes" id="UP001153069">
    <property type="component" value="Unassembled WGS sequence"/>
</dbReference>
<evidence type="ECO:0000256" key="2">
    <source>
        <dbReference type="SAM" id="SignalP"/>
    </source>
</evidence>
<keyword evidence="2" id="KW-0732">Signal</keyword>
<reference evidence="3" key="1">
    <citation type="submission" date="2020-06" db="EMBL/GenBank/DDBJ databases">
        <authorList>
            <consortium name="Plant Systems Biology data submission"/>
        </authorList>
    </citation>
    <scope>NUCLEOTIDE SEQUENCE</scope>
    <source>
        <strain evidence="3">D6</strain>
    </source>
</reference>
<dbReference type="AlphaFoldDB" id="A0A9N8ESH7"/>
<dbReference type="OrthoDB" id="54810at2759"/>
<protein>
    <submittedName>
        <fullName evidence="3">Uncharacterized protein</fullName>
    </submittedName>
</protein>
<sequence>MMFKSAVFLLAALSAPSTTCAFTTTSPSNRFSRSSLAVSLQSQDDSSSHKQQGSNPWASLAVAGTIFATTLAGSVAVPPPANADVYLSTGAIIINTSAKQGDSLLKAEVDVKDLFGSLIKNRKALKESVGRVAAVVKEELASPVWTELGKEVLQIEGDVTPEITLSPPRDVQQTVSDISKGRLNFIVNGEIINLSVDKTSSQGEDEIVIRAKGVRGVGLPQFNEPAVTQVRTRLQDQIEGVYDFWYSPLALPDAIKESLPEGVVIDNGSALVGGTVVGLGSVYGLSYGYYLNQQAEAAKKAEAQRQKVAERKAAAAAAAAKKAAEEAEESS</sequence>
<feature type="signal peptide" evidence="2">
    <location>
        <begin position="1"/>
        <end position="21"/>
    </location>
</feature>
<name>A0A9N8ESH7_9STRA</name>
<dbReference type="EMBL" id="CAICTM010001567">
    <property type="protein sequence ID" value="CAB9524686.1"/>
    <property type="molecule type" value="Genomic_DNA"/>
</dbReference>
<evidence type="ECO:0000256" key="1">
    <source>
        <dbReference type="SAM" id="Coils"/>
    </source>
</evidence>
<feature type="coiled-coil region" evidence="1">
    <location>
        <begin position="291"/>
        <end position="318"/>
    </location>
</feature>
<accession>A0A9N8ESH7</accession>
<feature type="chain" id="PRO_5040191367" evidence="2">
    <location>
        <begin position="22"/>
        <end position="331"/>
    </location>
</feature>
<organism evidence="3 4">
    <name type="scientific">Seminavis robusta</name>
    <dbReference type="NCBI Taxonomy" id="568900"/>
    <lineage>
        <taxon>Eukaryota</taxon>
        <taxon>Sar</taxon>
        <taxon>Stramenopiles</taxon>
        <taxon>Ochrophyta</taxon>
        <taxon>Bacillariophyta</taxon>
        <taxon>Bacillariophyceae</taxon>
        <taxon>Bacillariophycidae</taxon>
        <taxon>Naviculales</taxon>
        <taxon>Naviculaceae</taxon>
        <taxon>Seminavis</taxon>
    </lineage>
</organism>